<organism evidence="2 3">
    <name type="scientific">Ditylenchus dipsaci</name>
    <dbReference type="NCBI Taxonomy" id="166011"/>
    <lineage>
        <taxon>Eukaryota</taxon>
        <taxon>Metazoa</taxon>
        <taxon>Ecdysozoa</taxon>
        <taxon>Nematoda</taxon>
        <taxon>Chromadorea</taxon>
        <taxon>Rhabditida</taxon>
        <taxon>Tylenchina</taxon>
        <taxon>Tylenchomorpha</taxon>
        <taxon>Sphaerularioidea</taxon>
        <taxon>Anguinidae</taxon>
        <taxon>Anguininae</taxon>
        <taxon>Ditylenchus</taxon>
    </lineage>
</organism>
<dbReference type="Proteomes" id="UP000887574">
    <property type="component" value="Unplaced"/>
</dbReference>
<dbReference type="AlphaFoldDB" id="A0A915CV61"/>
<keyword evidence="1" id="KW-1133">Transmembrane helix</keyword>
<name>A0A915CV61_9BILA</name>
<feature type="transmembrane region" description="Helical" evidence="1">
    <location>
        <begin position="6"/>
        <end position="24"/>
    </location>
</feature>
<dbReference type="WBParaSite" id="jg12990">
    <property type="protein sequence ID" value="jg12990"/>
    <property type="gene ID" value="jg12990"/>
</dbReference>
<evidence type="ECO:0000313" key="2">
    <source>
        <dbReference type="Proteomes" id="UP000887574"/>
    </source>
</evidence>
<accession>A0A915CV61</accession>
<proteinExistence type="predicted"/>
<evidence type="ECO:0000313" key="3">
    <source>
        <dbReference type="WBParaSite" id="jg12990"/>
    </source>
</evidence>
<sequence length="69" mass="8261">MFLHPSTLLTITLVVVSLMAMVAYQEVKAQRYGWYNGYYPYPRTSAGFYRPGYYGPPYYYNNRYYNRFG</sequence>
<protein>
    <submittedName>
        <fullName evidence="3">Uncharacterized protein</fullName>
    </submittedName>
</protein>
<keyword evidence="1" id="KW-0472">Membrane</keyword>
<evidence type="ECO:0000256" key="1">
    <source>
        <dbReference type="SAM" id="Phobius"/>
    </source>
</evidence>
<keyword evidence="1" id="KW-0812">Transmembrane</keyword>
<keyword evidence="2" id="KW-1185">Reference proteome</keyword>
<reference evidence="3" key="1">
    <citation type="submission" date="2022-11" db="UniProtKB">
        <authorList>
            <consortium name="WormBaseParasite"/>
        </authorList>
    </citation>
    <scope>IDENTIFICATION</scope>
</reference>